<proteinExistence type="inferred from homology"/>
<dbReference type="Pfam" id="PF13041">
    <property type="entry name" value="PPR_2"/>
    <property type="match status" value="5"/>
</dbReference>
<dbReference type="PaxDb" id="4565-Traes_1AL_B1670498C.1"/>
<organism evidence="6">
    <name type="scientific">Triticum aestivum</name>
    <name type="common">Wheat</name>
    <dbReference type="NCBI Taxonomy" id="4565"/>
    <lineage>
        <taxon>Eukaryota</taxon>
        <taxon>Viridiplantae</taxon>
        <taxon>Streptophyta</taxon>
        <taxon>Embryophyta</taxon>
        <taxon>Tracheophyta</taxon>
        <taxon>Spermatophyta</taxon>
        <taxon>Magnoliopsida</taxon>
        <taxon>Liliopsida</taxon>
        <taxon>Poales</taxon>
        <taxon>Poaceae</taxon>
        <taxon>BOP clade</taxon>
        <taxon>Pooideae</taxon>
        <taxon>Triticodae</taxon>
        <taxon>Triticeae</taxon>
        <taxon>Triticinae</taxon>
        <taxon>Triticum</taxon>
    </lineage>
</organism>
<dbReference type="PANTHER" id="PTHR47936:SF1">
    <property type="entry name" value="PENTATRICOPEPTIDE REPEAT-CONTAINING PROTEIN GUN1, CHLOROPLASTIC"/>
    <property type="match status" value="1"/>
</dbReference>
<dbReference type="STRING" id="4565.A0A3B5Y2H8"/>
<dbReference type="OrthoDB" id="185373at2759"/>
<gene>
    <name evidence="6" type="primary">LOC123059055</name>
</gene>
<evidence type="ECO:0000256" key="5">
    <source>
        <dbReference type="SAM" id="MobiDB-lite"/>
    </source>
</evidence>
<feature type="repeat" description="PPR" evidence="4">
    <location>
        <begin position="435"/>
        <end position="469"/>
    </location>
</feature>
<dbReference type="Gramene" id="TraesNOR1A03G00128880.1">
    <property type="protein sequence ID" value="TraesNOR1A03G00128880.1.CDS1"/>
    <property type="gene ID" value="TraesNOR1A03G00128880"/>
</dbReference>
<feature type="repeat" description="PPR" evidence="4">
    <location>
        <begin position="227"/>
        <end position="261"/>
    </location>
</feature>
<accession>A0A3B5Y2H8</accession>
<dbReference type="Gramene" id="TraesCLE_scaffold_120869_01G000200.1">
    <property type="protein sequence ID" value="TraesCLE_scaffold_120869_01G000200.1"/>
    <property type="gene ID" value="TraesCLE_scaffold_120869_01G000200"/>
</dbReference>
<evidence type="ECO:0008006" key="8">
    <source>
        <dbReference type="Google" id="ProtNLM"/>
    </source>
</evidence>
<keyword evidence="3" id="KW-0809">Transit peptide</keyword>
<dbReference type="Gramene" id="TraesCS1A02G284700.1">
    <property type="protein sequence ID" value="TraesCS1A02G284700.1.cds1"/>
    <property type="gene ID" value="TraesCS1A02G284700"/>
</dbReference>
<feature type="region of interest" description="Disordered" evidence="5">
    <location>
        <begin position="1"/>
        <end position="47"/>
    </location>
</feature>
<feature type="repeat" description="PPR" evidence="4">
    <location>
        <begin position="157"/>
        <end position="191"/>
    </location>
</feature>
<evidence type="ECO:0000256" key="4">
    <source>
        <dbReference type="PROSITE-ProRule" id="PRU00708"/>
    </source>
</evidence>
<dbReference type="Gramene" id="TraesJUL1A03G00127880.1">
    <property type="protein sequence ID" value="TraesJUL1A03G00127880.1.CDS1"/>
    <property type="gene ID" value="TraesJUL1A03G00127880"/>
</dbReference>
<dbReference type="NCBIfam" id="TIGR00756">
    <property type="entry name" value="PPR"/>
    <property type="match status" value="7"/>
</dbReference>
<evidence type="ECO:0000313" key="7">
    <source>
        <dbReference type="Proteomes" id="UP000019116"/>
    </source>
</evidence>
<dbReference type="OMA" id="RCPPQQH"/>
<dbReference type="KEGG" id="taes:123059055"/>
<evidence type="ECO:0000256" key="3">
    <source>
        <dbReference type="ARBA" id="ARBA00022946"/>
    </source>
</evidence>
<dbReference type="PANTHER" id="PTHR47936">
    <property type="entry name" value="PPR_LONG DOMAIN-CONTAINING PROTEIN"/>
    <property type="match status" value="1"/>
</dbReference>
<dbReference type="Gramene" id="TraesSYM1A03G00131450.1">
    <property type="protein sequence ID" value="TraesSYM1A03G00131450.1.CDS1"/>
    <property type="gene ID" value="TraesSYM1A03G00131450"/>
</dbReference>
<sequence>MASFASVATLPFPTCSSSDDDSDDAKPLPPLPTSEEICPPQQHQQQPQWRQLERDCNVAMKALARAGDVDQVLALFAELRTSGTPSVLCYNTLLNALVEAGHLEEAPKVFDEMCASGVRPDASSHNIFLKLRSWTTDHDDSPYKVIIRMQELGMKVDVSTYSTIVTGLCRAGKLLEAWGLLEWMQEAGCRPMVHTYTPIVQGYCREGRVKEAMDLMATMEAADCPPNVVTYNVLIRALCDAGQFNEVKQLLMESRTKGWTPSIVTYNTFMNGLCKKGKAKEALALLGVMLGKGLDPTDFTLSILLNCLCHASRISHARYLLERSTSSSRWYAGVVAYNTVMGRLCEMGHWRGVLKLLTDMIKKGVMPNTRTFNIAIRSLCIGRKCSAAKSLVCNQGFAANVVTYNTLIDWFFYHRTPSEVGRLMSDMAAGNIAVDEVTYTIFVVRLCRDGNFAKASSCFLKSLENGLSMDLLGVLINRLAYNGKITETIRIFQNMRERKGFSLDNSVFDLTIERFCRAGYCHDKYIHNLNSILDAMLGKQ</sequence>
<feature type="repeat" description="PPR" evidence="4">
    <location>
        <begin position="333"/>
        <end position="367"/>
    </location>
</feature>
<keyword evidence="2" id="KW-0677">Repeat</keyword>
<dbReference type="Gramene" id="TraesROB_scaffold_122898_01G000200.1">
    <property type="protein sequence ID" value="TraesROB_scaffold_122898_01G000200.1"/>
    <property type="gene ID" value="TraesROB_scaffold_122898_01G000200"/>
</dbReference>
<dbReference type="InterPro" id="IPR011990">
    <property type="entry name" value="TPR-like_helical_dom_sf"/>
</dbReference>
<comment type="similarity">
    <text evidence="1">Belongs to the PPR family. P subfamily.</text>
</comment>
<feature type="repeat" description="PPR" evidence="4">
    <location>
        <begin position="86"/>
        <end position="120"/>
    </location>
</feature>
<evidence type="ECO:0000256" key="1">
    <source>
        <dbReference type="ARBA" id="ARBA00007626"/>
    </source>
</evidence>
<dbReference type="GeneID" id="123059055"/>
<dbReference type="Gramene" id="TraesSTA1A03G00128620.1">
    <property type="protein sequence ID" value="TraesSTA1A03G00128620.1.CDS1"/>
    <property type="gene ID" value="TraesSTA1A03G00128620"/>
</dbReference>
<name>A0A3B5Y2H8_WHEAT</name>
<feature type="repeat" description="PPR" evidence="4">
    <location>
        <begin position="192"/>
        <end position="226"/>
    </location>
</feature>
<dbReference type="Pfam" id="PF01535">
    <property type="entry name" value="PPR"/>
    <property type="match status" value="1"/>
</dbReference>
<dbReference type="EnsemblPlants" id="TraesCS1A02G284700.1">
    <property type="protein sequence ID" value="TraesCS1A02G284700.1.cds1"/>
    <property type="gene ID" value="TraesCS1A02G284700"/>
</dbReference>
<evidence type="ECO:0000313" key="6">
    <source>
        <dbReference type="EnsemblPlants" id="TraesCS1A02G284700.1.cds1"/>
    </source>
</evidence>
<reference evidence="6" key="1">
    <citation type="submission" date="2018-08" db="EMBL/GenBank/DDBJ databases">
        <authorList>
            <person name="Rossello M."/>
        </authorList>
    </citation>
    <scope>NUCLEOTIDE SEQUENCE [LARGE SCALE GENOMIC DNA]</scope>
    <source>
        <strain evidence="6">cv. Chinese Spring</strain>
    </source>
</reference>
<dbReference type="PROSITE" id="PS51375">
    <property type="entry name" value="PPR"/>
    <property type="match status" value="7"/>
</dbReference>
<dbReference type="Gramene" id="TraesPARA_EIv1.0_0035030.1">
    <property type="protein sequence ID" value="TraesPARA_EIv1.0_0035030.1.CDS1"/>
    <property type="gene ID" value="TraesPARA_EIv1.0_0035030"/>
</dbReference>
<reference evidence="6" key="2">
    <citation type="submission" date="2018-10" db="UniProtKB">
        <authorList>
            <consortium name="EnsemblPlants"/>
        </authorList>
    </citation>
    <scope>IDENTIFICATION</scope>
</reference>
<dbReference type="SMR" id="A0A3B5Y2H8"/>
<keyword evidence="7" id="KW-1185">Reference proteome</keyword>
<dbReference type="Gramene" id="TraesCS1A03G0718200.1">
    <property type="protein sequence ID" value="TraesCS1A03G0718200.1.CDS1"/>
    <property type="gene ID" value="TraesCS1A03G0718200"/>
</dbReference>
<dbReference type="Gene3D" id="1.25.40.10">
    <property type="entry name" value="Tetratricopeptide repeat domain"/>
    <property type="match status" value="5"/>
</dbReference>
<dbReference type="Proteomes" id="UP000019116">
    <property type="component" value="Chromosome 1A"/>
</dbReference>
<dbReference type="InterPro" id="IPR002885">
    <property type="entry name" value="PPR_rpt"/>
</dbReference>
<protein>
    <recommendedName>
        <fullName evidence="8">Pentacotripeptide-repeat region of PRORP domain-containing protein</fullName>
    </recommendedName>
</protein>
<evidence type="ECO:0000256" key="2">
    <source>
        <dbReference type="ARBA" id="ARBA00022737"/>
    </source>
</evidence>
<dbReference type="Pfam" id="PF12854">
    <property type="entry name" value="PPR_1"/>
    <property type="match status" value="1"/>
</dbReference>
<feature type="repeat" description="PPR" evidence="4">
    <location>
        <begin position="262"/>
        <end position="296"/>
    </location>
</feature>
<dbReference type="RefSeq" id="XP_044337639.1">
    <property type="nucleotide sequence ID" value="XM_044481704.1"/>
</dbReference>
<dbReference type="AlphaFoldDB" id="A0A3B5Y2H8"/>